<dbReference type="Proteomes" id="UP000178873">
    <property type="component" value="Unassembled WGS sequence"/>
</dbReference>
<dbReference type="InterPro" id="IPR024567">
    <property type="entry name" value="RNase_HII/HIII_dom"/>
</dbReference>
<evidence type="ECO:0000256" key="5">
    <source>
        <dbReference type="ARBA" id="ARBA00022490"/>
    </source>
</evidence>
<evidence type="ECO:0000256" key="10">
    <source>
        <dbReference type="ARBA" id="ARBA00023211"/>
    </source>
</evidence>
<proteinExistence type="inferred from homology"/>
<evidence type="ECO:0000256" key="3">
    <source>
        <dbReference type="ARBA" id="ARBA00004496"/>
    </source>
</evidence>
<feature type="domain" description="RNase H type-2" evidence="13">
    <location>
        <begin position="3"/>
        <end position="201"/>
    </location>
</feature>
<evidence type="ECO:0000313" key="15">
    <source>
        <dbReference type="Proteomes" id="UP000178873"/>
    </source>
</evidence>
<dbReference type="PROSITE" id="PS51975">
    <property type="entry name" value="RNASE_H_2"/>
    <property type="match status" value="1"/>
</dbReference>
<dbReference type="PANTHER" id="PTHR10954:SF23">
    <property type="entry name" value="RIBONUCLEASE"/>
    <property type="match status" value="1"/>
</dbReference>
<feature type="binding site" evidence="11">
    <location>
        <position position="110"/>
    </location>
    <ligand>
        <name>a divalent metal cation</name>
        <dbReference type="ChEBI" id="CHEBI:60240"/>
    </ligand>
</feature>
<keyword evidence="10" id="KW-0464">Manganese</keyword>
<evidence type="ECO:0000256" key="11">
    <source>
        <dbReference type="PROSITE-ProRule" id="PRU01319"/>
    </source>
</evidence>
<dbReference type="InterPro" id="IPR012337">
    <property type="entry name" value="RNaseH-like_sf"/>
</dbReference>
<dbReference type="CDD" id="cd07182">
    <property type="entry name" value="RNase_HII_bacteria_HII_like"/>
    <property type="match status" value="1"/>
</dbReference>
<evidence type="ECO:0000259" key="13">
    <source>
        <dbReference type="PROSITE" id="PS51975"/>
    </source>
</evidence>
<sequence length="201" mass="22615">MNLLTVGIDEVGRGPLAGPVSVCAVVIKRKLPKGFFKGIKNSKALSSLRREEWYRRARAARKAGLIDYHVASSSADFIDQRGIVSALRAALSRSLRLLKLDSRTSHILLDGSLYAPKKFRNQKTIIRGDEKIPVIALASIIAKVSRDRWMRHYAGVFPRYGFDQHVGYGTAAHYRAIKKHGLSKIHRRSFLTAVFKLNIYK</sequence>
<dbReference type="GO" id="GO:0004523">
    <property type="term" value="F:RNA-DNA hybrid ribonuclease activity"/>
    <property type="evidence" value="ECO:0007669"/>
    <property type="project" value="UniProtKB-UniRule"/>
</dbReference>
<protein>
    <recommendedName>
        <fullName evidence="12">Ribonuclease</fullName>
        <ecNumber evidence="12">3.1.26.4</ecNumber>
    </recommendedName>
</protein>
<evidence type="ECO:0000256" key="12">
    <source>
        <dbReference type="RuleBase" id="RU003515"/>
    </source>
</evidence>
<dbReference type="EMBL" id="MHRF01000004">
    <property type="protein sequence ID" value="OHA18618.1"/>
    <property type="molecule type" value="Genomic_DNA"/>
</dbReference>
<reference evidence="14 15" key="1">
    <citation type="journal article" date="2016" name="Nat. Commun.">
        <title>Thousands of microbial genomes shed light on interconnected biogeochemical processes in an aquifer system.</title>
        <authorList>
            <person name="Anantharaman K."/>
            <person name="Brown C.T."/>
            <person name="Hug L.A."/>
            <person name="Sharon I."/>
            <person name="Castelle C.J."/>
            <person name="Probst A.J."/>
            <person name="Thomas B.C."/>
            <person name="Singh A."/>
            <person name="Wilkins M.J."/>
            <person name="Karaoz U."/>
            <person name="Brodie E.L."/>
            <person name="Williams K.H."/>
            <person name="Hubbard S.S."/>
            <person name="Banfield J.F."/>
        </authorList>
    </citation>
    <scope>NUCLEOTIDE SEQUENCE [LARGE SCALE GENOMIC DNA]</scope>
</reference>
<dbReference type="GO" id="GO:0003723">
    <property type="term" value="F:RNA binding"/>
    <property type="evidence" value="ECO:0007669"/>
    <property type="project" value="UniProtKB-UniRule"/>
</dbReference>
<feature type="binding site" evidence="11">
    <location>
        <position position="9"/>
    </location>
    <ligand>
        <name>a divalent metal cation</name>
        <dbReference type="ChEBI" id="CHEBI:60240"/>
    </ligand>
</feature>
<dbReference type="GO" id="GO:0005737">
    <property type="term" value="C:cytoplasm"/>
    <property type="evidence" value="ECO:0007669"/>
    <property type="project" value="UniProtKB-SubCell"/>
</dbReference>
<dbReference type="GO" id="GO:0043137">
    <property type="term" value="P:DNA replication, removal of RNA primer"/>
    <property type="evidence" value="ECO:0007669"/>
    <property type="project" value="TreeGrafter"/>
</dbReference>
<gene>
    <name evidence="14" type="ORF">A2664_03195</name>
</gene>
<name>A0A1G2M426_9BACT</name>
<dbReference type="Gene3D" id="3.30.420.10">
    <property type="entry name" value="Ribonuclease H-like superfamily/Ribonuclease H"/>
    <property type="match status" value="1"/>
</dbReference>
<comment type="subcellular location">
    <subcellularLocation>
        <location evidence="3">Cytoplasm</location>
    </subcellularLocation>
</comment>
<dbReference type="Pfam" id="PF01351">
    <property type="entry name" value="RNase_HII"/>
    <property type="match status" value="1"/>
</dbReference>
<dbReference type="NCBIfam" id="NF000595">
    <property type="entry name" value="PRK00015.1-3"/>
    <property type="match status" value="1"/>
</dbReference>
<dbReference type="GO" id="GO:0006298">
    <property type="term" value="P:mismatch repair"/>
    <property type="evidence" value="ECO:0007669"/>
    <property type="project" value="TreeGrafter"/>
</dbReference>
<keyword evidence="5" id="KW-0963">Cytoplasm</keyword>
<comment type="catalytic activity">
    <reaction evidence="1 11 12">
        <text>Endonucleolytic cleavage to 5'-phosphomonoester.</text>
        <dbReference type="EC" id="3.1.26.4"/>
    </reaction>
</comment>
<keyword evidence="6 11" id="KW-0540">Nuclease</keyword>
<comment type="caution">
    <text evidence="14">The sequence shown here is derived from an EMBL/GenBank/DDBJ whole genome shotgun (WGS) entry which is preliminary data.</text>
</comment>
<evidence type="ECO:0000313" key="14">
    <source>
        <dbReference type="EMBL" id="OHA18618.1"/>
    </source>
</evidence>
<evidence type="ECO:0000256" key="7">
    <source>
        <dbReference type="ARBA" id="ARBA00022723"/>
    </source>
</evidence>
<organism evidence="14 15">
    <name type="scientific">Candidatus Taylorbacteria bacterium RIFCSPHIGHO2_01_FULL_46_22b</name>
    <dbReference type="NCBI Taxonomy" id="1802301"/>
    <lineage>
        <taxon>Bacteria</taxon>
        <taxon>Candidatus Tayloriibacteriota</taxon>
    </lineage>
</organism>
<dbReference type="AlphaFoldDB" id="A0A1G2M426"/>
<dbReference type="InterPro" id="IPR001352">
    <property type="entry name" value="RNase_HII/HIII"/>
</dbReference>
<evidence type="ECO:0000256" key="9">
    <source>
        <dbReference type="ARBA" id="ARBA00022801"/>
    </source>
</evidence>
<dbReference type="GO" id="GO:0046872">
    <property type="term" value="F:metal ion binding"/>
    <property type="evidence" value="ECO:0007669"/>
    <property type="project" value="UniProtKB-KW"/>
</dbReference>
<evidence type="ECO:0000256" key="6">
    <source>
        <dbReference type="ARBA" id="ARBA00022722"/>
    </source>
</evidence>
<keyword evidence="8 11" id="KW-0255">Endonuclease</keyword>
<dbReference type="SUPFAM" id="SSF53098">
    <property type="entry name" value="Ribonuclease H-like"/>
    <property type="match status" value="1"/>
</dbReference>
<comment type="function">
    <text evidence="2 12">Endonuclease that specifically degrades the RNA of RNA-DNA hybrids.</text>
</comment>
<evidence type="ECO:0000256" key="4">
    <source>
        <dbReference type="ARBA" id="ARBA00008378"/>
    </source>
</evidence>
<evidence type="ECO:0000256" key="8">
    <source>
        <dbReference type="ARBA" id="ARBA00022759"/>
    </source>
</evidence>
<feature type="binding site" evidence="11">
    <location>
        <position position="10"/>
    </location>
    <ligand>
        <name>a divalent metal cation</name>
        <dbReference type="ChEBI" id="CHEBI:60240"/>
    </ligand>
</feature>
<dbReference type="InterPro" id="IPR036397">
    <property type="entry name" value="RNaseH_sf"/>
</dbReference>
<dbReference type="PANTHER" id="PTHR10954">
    <property type="entry name" value="RIBONUCLEASE H2 SUBUNIT A"/>
    <property type="match status" value="1"/>
</dbReference>
<dbReference type="STRING" id="1802301.A2664_03195"/>
<dbReference type="InterPro" id="IPR022898">
    <property type="entry name" value="RNase_HII"/>
</dbReference>
<keyword evidence="7 11" id="KW-0479">Metal-binding</keyword>
<keyword evidence="9 11" id="KW-0378">Hydrolase</keyword>
<dbReference type="GO" id="GO:0032299">
    <property type="term" value="C:ribonuclease H2 complex"/>
    <property type="evidence" value="ECO:0007669"/>
    <property type="project" value="TreeGrafter"/>
</dbReference>
<dbReference type="EC" id="3.1.26.4" evidence="12"/>
<evidence type="ECO:0000256" key="2">
    <source>
        <dbReference type="ARBA" id="ARBA00004065"/>
    </source>
</evidence>
<accession>A0A1G2M426</accession>
<evidence type="ECO:0000256" key="1">
    <source>
        <dbReference type="ARBA" id="ARBA00000077"/>
    </source>
</evidence>
<comment type="similarity">
    <text evidence="4">Belongs to the RNase HII family. RnhC subfamily.</text>
</comment>
<comment type="cofactor">
    <cofactor evidence="11">
        <name>Mn(2+)</name>
        <dbReference type="ChEBI" id="CHEBI:29035"/>
    </cofactor>
    <cofactor evidence="11">
        <name>Mg(2+)</name>
        <dbReference type="ChEBI" id="CHEBI:18420"/>
    </cofactor>
    <text evidence="11">Manganese or magnesium. Binds 1 divalent metal ion per monomer in the absence of substrate. May bind a second metal ion after substrate binding.</text>
</comment>